<proteinExistence type="predicted"/>
<dbReference type="AlphaFoldDB" id="A0A2H0WR62"/>
<gene>
    <name evidence="1" type="ORF">COT63_01500</name>
</gene>
<dbReference type="Proteomes" id="UP000231282">
    <property type="component" value="Unassembled WGS sequence"/>
</dbReference>
<name>A0A2H0WR62_9BACT</name>
<organism evidence="1 2">
    <name type="scientific">Candidatus Shapirobacteria bacterium CG09_land_8_20_14_0_10_38_17</name>
    <dbReference type="NCBI Taxonomy" id="1974884"/>
    <lineage>
        <taxon>Bacteria</taxon>
        <taxon>Candidatus Shapironibacteriota</taxon>
    </lineage>
</organism>
<sequence length="92" mass="11205">MRAKDKKKLLRLEKEKNFFPKLPEKLQDILEKEKIKNNILRHQEQTEWTLGQAIKMGWEEMNEEERKTILELASLSKQLKKQLKKAFRQDRN</sequence>
<evidence type="ECO:0000313" key="1">
    <source>
        <dbReference type="EMBL" id="PIS15136.1"/>
    </source>
</evidence>
<protein>
    <submittedName>
        <fullName evidence="1">Uncharacterized protein</fullName>
    </submittedName>
</protein>
<evidence type="ECO:0000313" key="2">
    <source>
        <dbReference type="Proteomes" id="UP000231282"/>
    </source>
</evidence>
<accession>A0A2H0WR62</accession>
<reference evidence="2" key="1">
    <citation type="submission" date="2017-09" db="EMBL/GenBank/DDBJ databases">
        <title>Depth-based differentiation of microbial function through sediment-hosted aquifers and enrichment of novel symbionts in the deep terrestrial subsurface.</title>
        <authorList>
            <person name="Probst A.J."/>
            <person name="Ladd B."/>
            <person name="Jarett J.K."/>
            <person name="Geller-Mcgrath D.E."/>
            <person name="Sieber C.M.K."/>
            <person name="Emerson J.B."/>
            <person name="Anantharaman K."/>
            <person name="Thomas B.C."/>
            <person name="Malmstrom R."/>
            <person name="Stieglmeier M."/>
            <person name="Klingl A."/>
            <person name="Woyke T."/>
            <person name="Ryan C.M."/>
            <person name="Banfield J.F."/>
        </authorList>
    </citation>
    <scope>NUCLEOTIDE SEQUENCE [LARGE SCALE GENOMIC DNA]</scope>
</reference>
<comment type="caution">
    <text evidence="1">The sequence shown here is derived from an EMBL/GenBank/DDBJ whole genome shotgun (WGS) entry which is preliminary data.</text>
</comment>
<dbReference type="EMBL" id="PEZH01000026">
    <property type="protein sequence ID" value="PIS15136.1"/>
    <property type="molecule type" value="Genomic_DNA"/>
</dbReference>